<dbReference type="PANTHER" id="PTHR30336">
    <property type="entry name" value="INNER MEMBRANE PROTEIN, PROBABLE PERMEASE"/>
    <property type="match status" value="1"/>
</dbReference>
<keyword evidence="6 10" id="KW-0472">Membrane</keyword>
<dbReference type="NCBIfam" id="NF007794">
    <property type="entry name" value="PRK10494.1"/>
    <property type="match status" value="1"/>
</dbReference>
<dbReference type="PATRIC" id="fig|566551.4.peg.1215"/>
<evidence type="ECO:0000313" key="13">
    <source>
        <dbReference type="Proteomes" id="UP000014585"/>
    </source>
</evidence>
<dbReference type="AlphaFoldDB" id="S3JER3"/>
<evidence type="ECO:0000256" key="9">
    <source>
        <dbReference type="ARBA" id="ARBA00070389"/>
    </source>
</evidence>
<comment type="subcellular location">
    <subcellularLocation>
        <location evidence="1">Cell inner membrane</location>
        <topology evidence="1">Multi-pass membrane protein</topology>
    </subcellularLocation>
</comment>
<dbReference type="CDD" id="cd06259">
    <property type="entry name" value="YdcF-like"/>
    <property type="match status" value="1"/>
</dbReference>
<evidence type="ECO:0000256" key="6">
    <source>
        <dbReference type="ARBA" id="ARBA00023136"/>
    </source>
</evidence>
<dbReference type="GO" id="GO:0000270">
    <property type="term" value="P:peptidoglycan metabolic process"/>
    <property type="evidence" value="ECO:0007669"/>
    <property type="project" value="TreeGrafter"/>
</dbReference>
<evidence type="ECO:0000259" key="11">
    <source>
        <dbReference type="Pfam" id="PF02698"/>
    </source>
</evidence>
<dbReference type="GO" id="GO:0005886">
    <property type="term" value="C:plasma membrane"/>
    <property type="evidence" value="ECO:0007669"/>
    <property type="project" value="UniProtKB-SubCell"/>
</dbReference>
<name>S3JER3_9ENTR</name>
<dbReference type="Proteomes" id="UP000014585">
    <property type="component" value="Unassembled WGS sequence"/>
</dbReference>
<dbReference type="InterPro" id="IPR051599">
    <property type="entry name" value="Cell_Envelope_Assoc"/>
</dbReference>
<keyword evidence="2" id="KW-1003">Cell membrane</keyword>
<keyword evidence="7" id="KW-0961">Cell wall biogenesis/degradation</keyword>
<protein>
    <recommendedName>
        <fullName evidence="9">Envelope biogenesis factor ElyC</fullName>
    </recommendedName>
</protein>
<feature type="transmembrane region" description="Helical" evidence="10">
    <location>
        <begin position="52"/>
        <end position="71"/>
    </location>
</feature>
<evidence type="ECO:0000256" key="5">
    <source>
        <dbReference type="ARBA" id="ARBA00022989"/>
    </source>
</evidence>
<keyword evidence="3" id="KW-0997">Cell inner membrane</keyword>
<evidence type="ECO:0000256" key="7">
    <source>
        <dbReference type="ARBA" id="ARBA00023316"/>
    </source>
</evidence>
<evidence type="ECO:0000256" key="8">
    <source>
        <dbReference type="ARBA" id="ARBA00053487"/>
    </source>
</evidence>
<dbReference type="STRING" id="566551.HMPREF0201_01317"/>
<dbReference type="Pfam" id="PF02698">
    <property type="entry name" value="DUF218"/>
    <property type="match status" value="1"/>
</dbReference>
<evidence type="ECO:0000256" key="4">
    <source>
        <dbReference type="ARBA" id="ARBA00022692"/>
    </source>
</evidence>
<feature type="domain" description="DUF218" evidence="11">
    <location>
        <begin position="89"/>
        <end position="251"/>
    </location>
</feature>
<accession>S3JER3</accession>
<keyword evidence="5 10" id="KW-1133">Transmembrane helix</keyword>
<evidence type="ECO:0000256" key="3">
    <source>
        <dbReference type="ARBA" id="ARBA00022519"/>
    </source>
</evidence>
<gene>
    <name evidence="12" type="ORF">HMPREF0201_01317</name>
</gene>
<comment type="caution">
    <text evidence="12">The sequence shown here is derived from an EMBL/GenBank/DDBJ whole genome shotgun (WGS) entry which is preliminary data.</text>
</comment>
<dbReference type="EMBL" id="ATDT01000006">
    <property type="protein sequence ID" value="EPF18712.1"/>
    <property type="molecule type" value="Genomic_DNA"/>
</dbReference>
<dbReference type="GO" id="GO:0043164">
    <property type="term" value="P:Gram-negative-bacterium-type cell wall biogenesis"/>
    <property type="evidence" value="ECO:0007669"/>
    <property type="project" value="TreeGrafter"/>
</dbReference>
<organism evidence="12 13">
    <name type="scientific">Cedecea davisae DSM 4568</name>
    <dbReference type="NCBI Taxonomy" id="566551"/>
    <lineage>
        <taxon>Bacteria</taxon>
        <taxon>Pseudomonadati</taxon>
        <taxon>Pseudomonadota</taxon>
        <taxon>Gammaproteobacteria</taxon>
        <taxon>Enterobacterales</taxon>
        <taxon>Enterobacteriaceae</taxon>
        <taxon>Cedecea</taxon>
    </lineage>
</organism>
<evidence type="ECO:0000256" key="10">
    <source>
        <dbReference type="SAM" id="Phobius"/>
    </source>
</evidence>
<keyword evidence="4 10" id="KW-0812">Transmembrane</keyword>
<sequence length="266" mass="29463">MVKKDPNFMLFILKKFIGGLLLPLPFLLLAMGLALVLLWFTRWQRTAKGLLTASWLVLFLISLQPVADWMLKPLEDTYSTRQQGDNVKYIVVLGGGYTWNPQWAPSSNLINNSLPRLTEAIRLKNLNPGAKLIFTGARAMSNNVSTAEVGARVAESLGISRDEIITLDSPKDTEEEAQAVAQLIGQQPFILVTSASHLPRAMTFFTRAGLHPLPAPANQLAITSPLNPWERIIPSPVWLLHSDRVGYETLGRAWQWLKGSSGEPGE</sequence>
<dbReference type="HOGENOM" id="CLU_053514_0_0_6"/>
<evidence type="ECO:0000313" key="12">
    <source>
        <dbReference type="EMBL" id="EPF18712.1"/>
    </source>
</evidence>
<feature type="transmembrane region" description="Helical" evidence="10">
    <location>
        <begin position="20"/>
        <end position="40"/>
    </location>
</feature>
<comment type="function">
    <text evidence="8">Plays a critical role in the metabolism of the essential lipid carrier used for cell wall synthesis.</text>
</comment>
<dbReference type="InterPro" id="IPR003848">
    <property type="entry name" value="DUF218"/>
</dbReference>
<proteinExistence type="predicted"/>
<evidence type="ECO:0000256" key="2">
    <source>
        <dbReference type="ARBA" id="ARBA00022475"/>
    </source>
</evidence>
<dbReference type="FunFam" id="3.40.50.620:FF:000164">
    <property type="entry name" value="Envelope biogenesis factor ElyC"/>
    <property type="match status" value="1"/>
</dbReference>
<reference evidence="12 13" key="1">
    <citation type="submission" date="2013-04" db="EMBL/GenBank/DDBJ databases">
        <authorList>
            <person name="Weinstock G."/>
            <person name="Sodergren E."/>
            <person name="Lobos E.A."/>
            <person name="Fulton L."/>
            <person name="Fulton R."/>
            <person name="Courtney L."/>
            <person name="Fronick C."/>
            <person name="O'Laughlin M."/>
            <person name="Godfrey J."/>
            <person name="Wilson R.M."/>
            <person name="Miner T."/>
            <person name="Farmer C."/>
            <person name="Delehaunty K."/>
            <person name="Cordes M."/>
            <person name="Minx P."/>
            <person name="Tomlinson C."/>
            <person name="Chen J."/>
            <person name="Wollam A."/>
            <person name="Pepin K.H."/>
            <person name="Palsikar V.B."/>
            <person name="Zhang X."/>
            <person name="Suruliraj S."/>
            <person name="Perna N.T."/>
            <person name="Plunkett G."/>
            <person name="Warren W."/>
            <person name="Mitreva M."/>
            <person name="Mardis E.R."/>
            <person name="Wilson R.K."/>
        </authorList>
    </citation>
    <scope>NUCLEOTIDE SEQUENCE [LARGE SCALE GENOMIC DNA]</scope>
    <source>
        <strain evidence="12 13">DSM 4568</strain>
    </source>
</reference>
<dbReference type="GO" id="GO:0071555">
    <property type="term" value="P:cell wall organization"/>
    <property type="evidence" value="ECO:0007669"/>
    <property type="project" value="UniProtKB-KW"/>
</dbReference>
<dbReference type="PANTHER" id="PTHR30336:SF4">
    <property type="entry name" value="ENVELOPE BIOGENESIS FACTOR ELYC"/>
    <property type="match status" value="1"/>
</dbReference>
<evidence type="ECO:0000256" key="1">
    <source>
        <dbReference type="ARBA" id="ARBA00004429"/>
    </source>
</evidence>